<dbReference type="SMART" id="SM00421">
    <property type="entry name" value="HTH_LUXR"/>
    <property type="match status" value="1"/>
</dbReference>
<name>A0ABT6HFW0_9ACTN</name>
<dbReference type="PANTHER" id="PTHR34293">
    <property type="entry name" value="HTH-TYPE TRANSCRIPTIONAL REGULATOR TRMBL2"/>
    <property type="match status" value="1"/>
</dbReference>
<dbReference type="InterPro" id="IPR016032">
    <property type="entry name" value="Sig_transdc_resp-reg_C-effctor"/>
</dbReference>
<protein>
    <submittedName>
        <fullName evidence="2">Helix-turn-helix domain-containing protein</fullName>
    </submittedName>
</protein>
<evidence type="ECO:0000259" key="1">
    <source>
        <dbReference type="SMART" id="SM00421"/>
    </source>
</evidence>
<dbReference type="InterPro" id="IPR036390">
    <property type="entry name" value="WH_DNA-bd_sf"/>
</dbReference>
<evidence type="ECO:0000313" key="3">
    <source>
        <dbReference type="Proteomes" id="UP001223144"/>
    </source>
</evidence>
<dbReference type="Gene3D" id="1.10.10.10">
    <property type="entry name" value="Winged helix-like DNA-binding domain superfamily/Winged helix DNA-binding domain"/>
    <property type="match status" value="2"/>
</dbReference>
<proteinExistence type="predicted"/>
<organism evidence="2 3">
    <name type="scientific">Streptomyces chengmaiensis</name>
    <dbReference type="NCBI Taxonomy" id="3040919"/>
    <lineage>
        <taxon>Bacteria</taxon>
        <taxon>Bacillati</taxon>
        <taxon>Actinomycetota</taxon>
        <taxon>Actinomycetes</taxon>
        <taxon>Kitasatosporales</taxon>
        <taxon>Streptomycetaceae</taxon>
        <taxon>Streptomyces</taxon>
    </lineage>
</organism>
<feature type="domain" description="HTH luxR-type" evidence="1">
    <location>
        <begin position="256"/>
        <end position="313"/>
    </location>
</feature>
<dbReference type="InterPro" id="IPR002831">
    <property type="entry name" value="Tscrpt_reg_TrmB_N"/>
</dbReference>
<dbReference type="Pfam" id="PF01978">
    <property type="entry name" value="TrmB"/>
    <property type="match status" value="1"/>
</dbReference>
<dbReference type="PANTHER" id="PTHR34293:SF1">
    <property type="entry name" value="HTH-TYPE TRANSCRIPTIONAL REGULATOR TRMBL2"/>
    <property type="match status" value="1"/>
</dbReference>
<gene>
    <name evidence="2" type="ORF">QCN29_01440</name>
</gene>
<keyword evidence="3" id="KW-1185">Reference proteome</keyword>
<dbReference type="Proteomes" id="UP001223144">
    <property type="component" value="Unassembled WGS sequence"/>
</dbReference>
<reference evidence="2 3" key="1">
    <citation type="submission" date="2023-04" db="EMBL/GenBank/DDBJ databases">
        <title>Streptomyces chengmaiensis sp. nov. isolated from the stem of mangrove plant in Hainan.</title>
        <authorList>
            <person name="Huang X."/>
            <person name="Zhou S."/>
            <person name="Chu X."/>
            <person name="Xie Y."/>
            <person name="Lin Y."/>
        </authorList>
    </citation>
    <scope>NUCLEOTIDE SEQUENCE [LARGE SCALE GENOMIC DNA]</scope>
    <source>
        <strain evidence="2 3">HNM0663</strain>
    </source>
</reference>
<dbReference type="SUPFAM" id="SSF46785">
    <property type="entry name" value="Winged helix' DNA-binding domain"/>
    <property type="match status" value="1"/>
</dbReference>
<dbReference type="SUPFAM" id="SSF46894">
    <property type="entry name" value="C-terminal effector domain of the bipartite response regulators"/>
    <property type="match status" value="1"/>
</dbReference>
<sequence length="320" mass="33998">MSKGELGELHTLGLGETEERAYEALLTRRASGAEELAALLGLPRDRLQAVLGRLVEHGFALPPADGDGALPHPTAPDAAIRTLIHRRQAELHLRSAELERLRMSADRLAGRLMSDAPGPPECGVEAVTGPRAIAERSAQLLASAEREAVLLHPPPALDLTGPLARGVTVRVVLDRDELTSPDRVRDLAALVERGLRVRAAGGVPTRLLTVDGRGTLLPPPDDTGPGATALVVRDGLLHSALTPLFEAVWDRATPLSGPCAAPQHDLLALLAAGLKDEAIARRLGVHVHTARRRISRLLHSLDAETRFQAGAKAALRGWLG</sequence>
<dbReference type="InterPro" id="IPR036388">
    <property type="entry name" value="WH-like_DNA-bd_sf"/>
</dbReference>
<comment type="caution">
    <text evidence="2">The sequence shown here is derived from an EMBL/GenBank/DDBJ whole genome shotgun (WGS) entry which is preliminary data.</text>
</comment>
<evidence type="ECO:0000313" key="2">
    <source>
        <dbReference type="EMBL" id="MDH2387471.1"/>
    </source>
</evidence>
<dbReference type="EMBL" id="JARWBG010000001">
    <property type="protein sequence ID" value="MDH2387471.1"/>
    <property type="molecule type" value="Genomic_DNA"/>
</dbReference>
<accession>A0ABT6HFW0</accession>
<dbReference type="InterPro" id="IPR051797">
    <property type="entry name" value="TrmB-like"/>
</dbReference>
<dbReference type="InterPro" id="IPR000792">
    <property type="entry name" value="Tscrpt_reg_LuxR_C"/>
</dbReference>
<dbReference type="RefSeq" id="WP_279925587.1">
    <property type="nucleotide sequence ID" value="NZ_JARWBG010000001.1"/>
</dbReference>